<dbReference type="AlphaFoldDB" id="A0A1S4EQ19"/>
<dbReference type="PaxDb" id="121845-A0A1S4EQ19"/>
<accession>A0A1S4EQ19</accession>
<feature type="domain" description="Reverse transcriptase" evidence="1">
    <location>
        <begin position="172"/>
        <end position="466"/>
    </location>
</feature>
<dbReference type="STRING" id="121845.A0A1S4EQ19"/>
<dbReference type="PANTHER" id="PTHR35450">
    <property type="entry name" value="REVERSE TRANSCRIPTASE DOMAIN-CONTAINING PROTEIN"/>
    <property type="match status" value="1"/>
</dbReference>
<dbReference type="CDD" id="cd01650">
    <property type="entry name" value="RT_nLTR_like"/>
    <property type="match status" value="1"/>
</dbReference>
<name>A0A1S4EQ19_DIACI</name>
<keyword evidence="2" id="KW-1185">Reference proteome</keyword>
<dbReference type="RefSeq" id="XP_017304283.1">
    <property type="nucleotide sequence ID" value="XM_017448794.1"/>
</dbReference>
<dbReference type="GO" id="GO:0071897">
    <property type="term" value="P:DNA biosynthetic process"/>
    <property type="evidence" value="ECO:0007669"/>
    <property type="project" value="UniProtKB-ARBA"/>
</dbReference>
<dbReference type="Pfam" id="PF00078">
    <property type="entry name" value="RVT_1"/>
    <property type="match status" value="1"/>
</dbReference>
<evidence type="ECO:0000259" key="1">
    <source>
        <dbReference type="PROSITE" id="PS50878"/>
    </source>
</evidence>
<proteinExistence type="predicted"/>
<dbReference type="GeneID" id="108253950"/>
<sequence length="622" mass="72782">MDLNPSIPLLWKYGMNPKHHHFNHKFSYYVTDNLKQKIAAFSQRLRRYNKSFKRTSENKMFSRNEKQFYQKLERPANPMYDGLPNKEEVVNYWKTLWSNTTEHKKDSSWIEDERHNYDHVNPMTSSDVTLDDILHVVKRLHNWKSPGLDKIQNYWWKYFTSVHVHLKIHFNDIFRNPSKMPVFLNQGITYLKPKNNDLSQNYRPITCLNTMFKLMTNIVLLQVNKFITENNIMCENQKGCREKSKGCKEQLVIDHVLCAQAKKRKKNISVAWIDYAKAYDSVPHSWLLEILNIYKIDPVLINFLKHSMQAWCTKLSLSLPMSSGDNTTTRSTIMFESEFIPIKRGIFQGDGWSPMWFCLSLNPLSNILNNTNKGYKLQTSSMFNISHLLYVDDLKIYARNNDELQSLLETTAIFSSDINMQFGIEKCATLEVKRGNIVHQENIELSLTPFKFPSLESFYKYLGMSQDLVLNKSEAKEKVKNAYASRMKKILTTELNGQNKIKAINSWCVPILSYSFGIIPWAKTDLQALDRQTRVLMTQHRIHHPRSCMERLYLPRAMGGRGLINLEKFAQKEKFNLKKYFLNKKTTSPLHQAIVDADDNLSALDLNSNNMPEQIKNVDLIN</sequence>
<dbReference type="OMA" id="HNIWSEL"/>
<dbReference type="InterPro" id="IPR000477">
    <property type="entry name" value="RT_dom"/>
</dbReference>
<evidence type="ECO:0000313" key="2">
    <source>
        <dbReference type="Proteomes" id="UP000079169"/>
    </source>
</evidence>
<dbReference type="PROSITE" id="PS50878">
    <property type="entry name" value="RT_POL"/>
    <property type="match status" value="1"/>
</dbReference>
<reference evidence="3" key="1">
    <citation type="submission" date="2025-08" db="UniProtKB">
        <authorList>
            <consortium name="RefSeq"/>
        </authorList>
    </citation>
    <scope>IDENTIFICATION</scope>
</reference>
<dbReference type="PANTHER" id="PTHR35450:SF2">
    <property type="entry name" value="REVERSE TRANSCRIPTASE DOMAIN-CONTAINING PROTEIN"/>
    <property type="match status" value="1"/>
</dbReference>
<organism evidence="2 3">
    <name type="scientific">Diaphorina citri</name>
    <name type="common">Asian citrus psyllid</name>
    <dbReference type="NCBI Taxonomy" id="121845"/>
    <lineage>
        <taxon>Eukaryota</taxon>
        <taxon>Metazoa</taxon>
        <taxon>Ecdysozoa</taxon>
        <taxon>Arthropoda</taxon>
        <taxon>Hexapoda</taxon>
        <taxon>Insecta</taxon>
        <taxon>Pterygota</taxon>
        <taxon>Neoptera</taxon>
        <taxon>Paraneoptera</taxon>
        <taxon>Hemiptera</taxon>
        <taxon>Sternorrhyncha</taxon>
        <taxon>Psylloidea</taxon>
        <taxon>Psyllidae</taxon>
        <taxon>Diaphorininae</taxon>
        <taxon>Diaphorina</taxon>
    </lineage>
</organism>
<dbReference type="Proteomes" id="UP000079169">
    <property type="component" value="Unplaced"/>
</dbReference>
<gene>
    <name evidence="3" type="primary">LOC108253950</name>
</gene>
<dbReference type="KEGG" id="dci:108253950"/>
<dbReference type="SUPFAM" id="SSF56672">
    <property type="entry name" value="DNA/RNA polymerases"/>
    <property type="match status" value="1"/>
</dbReference>
<protein>
    <submittedName>
        <fullName evidence="3">Uncharacterized protein LOC108253950</fullName>
    </submittedName>
</protein>
<evidence type="ECO:0000313" key="3">
    <source>
        <dbReference type="RefSeq" id="XP_017304283.1"/>
    </source>
</evidence>
<dbReference type="InterPro" id="IPR043502">
    <property type="entry name" value="DNA/RNA_pol_sf"/>
</dbReference>